<keyword evidence="2" id="KW-0472">Membrane</keyword>
<organism evidence="3 4">
    <name type="scientific">Nitrobacter hamburgensis (strain DSM 10229 / NCIMB 13809 / X14)</name>
    <dbReference type="NCBI Taxonomy" id="323097"/>
    <lineage>
        <taxon>Bacteria</taxon>
        <taxon>Pseudomonadati</taxon>
        <taxon>Pseudomonadota</taxon>
        <taxon>Alphaproteobacteria</taxon>
        <taxon>Hyphomicrobiales</taxon>
        <taxon>Nitrobacteraceae</taxon>
        <taxon>Nitrobacter</taxon>
    </lineage>
</organism>
<evidence type="ECO:0000313" key="4">
    <source>
        <dbReference type="Proteomes" id="UP000001953"/>
    </source>
</evidence>
<dbReference type="eggNOG" id="ENOG5032AY6">
    <property type="taxonomic scope" value="Bacteria"/>
</dbReference>
<protein>
    <submittedName>
        <fullName evidence="3">Uncharacterized protein</fullName>
    </submittedName>
</protein>
<dbReference type="Proteomes" id="UP000001953">
    <property type="component" value="Chromosome"/>
</dbReference>
<gene>
    <name evidence="3" type="ordered locus">Nham_3316</name>
</gene>
<reference evidence="3 4" key="1">
    <citation type="submission" date="2006-03" db="EMBL/GenBank/DDBJ databases">
        <title>Complete sequence of chromosome of Nitrobacter hamburgensis X14.</title>
        <authorList>
            <consortium name="US DOE Joint Genome Institute"/>
            <person name="Copeland A."/>
            <person name="Lucas S."/>
            <person name="Lapidus A."/>
            <person name="Barry K."/>
            <person name="Detter J.C."/>
            <person name="Glavina del Rio T."/>
            <person name="Hammon N."/>
            <person name="Israni S."/>
            <person name="Dalin E."/>
            <person name="Tice H."/>
            <person name="Pitluck S."/>
            <person name="Chain P."/>
            <person name="Malfatti S."/>
            <person name="Shin M."/>
            <person name="Vergez L."/>
            <person name="Schmutz J."/>
            <person name="Larimer F."/>
            <person name="Land M."/>
            <person name="Hauser L."/>
            <person name="Kyrpides N."/>
            <person name="Ivanova N."/>
            <person name="Ward B."/>
            <person name="Arp D."/>
            <person name="Klotz M."/>
            <person name="Stein L."/>
            <person name="O'Mullan G."/>
            <person name="Starkenburg S."/>
            <person name="Sayavedra L."/>
            <person name="Poret-Peterson A.T."/>
            <person name="Gentry M.E."/>
            <person name="Bruce D."/>
            <person name="Richardson P."/>
        </authorList>
    </citation>
    <scope>NUCLEOTIDE SEQUENCE [LARGE SCALE GENOMIC DNA]</scope>
    <source>
        <strain evidence="4">DSM 10229 / NCIMB 13809 / X14</strain>
    </source>
</reference>
<feature type="transmembrane region" description="Helical" evidence="2">
    <location>
        <begin position="40"/>
        <end position="64"/>
    </location>
</feature>
<keyword evidence="4" id="KW-1185">Reference proteome</keyword>
<dbReference type="AlphaFoldDB" id="Q1QI99"/>
<dbReference type="KEGG" id="nha:Nham_3316"/>
<sequence>MVDLFWSVATSYAVLSIVGIVLAAALVVGHLPLIGRIPAVAPYVVAARLLAYPMLALLAFLIGVRITDERADLKQAQRDLAFSQLQLDAQKQSTEAAQRLRAEAEAKADQANQKVSDYEKRLAKQPAGDGCNLDDADVRSLRDIAR</sequence>
<feature type="region of interest" description="Disordered" evidence="1">
    <location>
        <begin position="98"/>
        <end position="135"/>
    </location>
</feature>
<accession>Q1QI99</accession>
<evidence type="ECO:0000256" key="2">
    <source>
        <dbReference type="SAM" id="Phobius"/>
    </source>
</evidence>
<keyword evidence="2" id="KW-0812">Transmembrane</keyword>
<evidence type="ECO:0000313" key="3">
    <source>
        <dbReference type="EMBL" id="ABE64048.1"/>
    </source>
</evidence>
<feature type="transmembrane region" description="Helical" evidence="2">
    <location>
        <begin position="12"/>
        <end position="34"/>
    </location>
</feature>
<keyword evidence="2" id="KW-1133">Transmembrane helix</keyword>
<name>Q1QI99_NITHX</name>
<dbReference type="EMBL" id="CP000319">
    <property type="protein sequence ID" value="ABE64048.1"/>
    <property type="molecule type" value="Genomic_DNA"/>
</dbReference>
<proteinExistence type="predicted"/>
<evidence type="ECO:0000256" key="1">
    <source>
        <dbReference type="SAM" id="MobiDB-lite"/>
    </source>
</evidence>
<feature type="compositionally biased region" description="Basic and acidic residues" evidence="1">
    <location>
        <begin position="98"/>
        <end position="108"/>
    </location>
</feature>
<dbReference type="HOGENOM" id="CLU_1775493_0_0_5"/>
<dbReference type="STRING" id="323097.Nham_3316"/>